<dbReference type="AlphaFoldDB" id="A0A9D4LX89"/>
<reference evidence="1" key="1">
    <citation type="journal article" date="2019" name="bioRxiv">
        <title>The Genome of the Zebra Mussel, Dreissena polymorpha: A Resource for Invasive Species Research.</title>
        <authorList>
            <person name="McCartney M.A."/>
            <person name="Auch B."/>
            <person name="Kono T."/>
            <person name="Mallez S."/>
            <person name="Zhang Y."/>
            <person name="Obille A."/>
            <person name="Becker A."/>
            <person name="Abrahante J.E."/>
            <person name="Garbe J."/>
            <person name="Badalamenti J.P."/>
            <person name="Herman A."/>
            <person name="Mangelson H."/>
            <person name="Liachko I."/>
            <person name="Sullivan S."/>
            <person name="Sone E.D."/>
            <person name="Koren S."/>
            <person name="Silverstein K.A.T."/>
            <person name="Beckman K.B."/>
            <person name="Gohl D.M."/>
        </authorList>
    </citation>
    <scope>NUCLEOTIDE SEQUENCE</scope>
    <source>
        <strain evidence="1">Duluth1</strain>
        <tissue evidence="1">Whole animal</tissue>
    </source>
</reference>
<protein>
    <submittedName>
        <fullName evidence="1">Uncharacterized protein</fullName>
    </submittedName>
</protein>
<gene>
    <name evidence="1" type="ORF">DPMN_029887</name>
</gene>
<evidence type="ECO:0000313" key="2">
    <source>
        <dbReference type="Proteomes" id="UP000828390"/>
    </source>
</evidence>
<reference evidence="1" key="2">
    <citation type="submission" date="2020-11" db="EMBL/GenBank/DDBJ databases">
        <authorList>
            <person name="McCartney M.A."/>
            <person name="Auch B."/>
            <person name="Kono T."/>
            <person name="Mallez S."/>
            <person name="Becker A."/>
            <person name="Gohl D.M."/>
            <person name="Silverstein K.A.T."/>
            <person name="Koren S."/>
            <person name="Bechman K.B."/>
            <person name="Herman A."/>
            <person name="Abrahante J.E."/>
            <person name="Garbe J."/>
        </authorList>
    </citation>
    <scope>NUCLEOTIDE SEQUENCE</scope>
    <source>
        <strain evidence="1">Duluth1</strain>
        <tissue evidence="1">Whole animal</tissue>
    </source>
</reference>
<dbReference type="EMBL" id="JAIWYP010000002">
    <property type="protein sequence ID" value="KAH3866782.1"/>
    <property type="molecule type" value="Genomic_DNA"/>
</dbReference>
<dbReference type="Proteomes" id="UP000828390">
    <property type="component" value="Unassembled WGS sequence"/>
</dbReference>
<accession>A0A9D4LX89</accession>
<name>A0A9D4LX89_DREPO</name>
<evidence type="ECO:0000313" key="1">
    <source>
        <dbReference type="EMBL" id="KAH3866782.1"/>
    </source>
</evidence>
<comment type="caution">
    <text evidence="1">The sequence shown here is derived from an EMBL/GenBank/DDBJ whole genome shotgun (WGS) entry which is preliminary data.</text>
</comment>
<sequence length="138" mass="15548">MVFVDCGSTFIISIESLRRHCFAPNPCTSREGGPPQLRFECRKLYFFQLVYSRLCHNLLDDRYGTLLGFRIICRLFLPVHSTANISRHTDCALNLLAPTSMGNNQVRQSLWLQSSGSSVYVAVIPRIGLLAPGFPRLT</sequence>
<proteinExistence type="predicted"/>
<keyword evidence="2" id="KW-1185">Reference proteome</keyword>
<organism evidence="1 2">
    <name type="scientific">Dreissena polymorpha</name>
    <name type="common">Zebra mussel</name>
    <name type="synonym">Mytilus polymorpha</name>
    <dbReference type="NCBI Taxonomy" id="45954"/>
    <lineage>
        <taxon>Eukaryota</taxon>
        <taxon>Metazoa</taxon>
        <taxon>Spiralia</taxon>
        <taxon>Lophotrochozoa</taxon>
        <taxon>Mollusca</taxon>
        <taxon>Bivalvia</taxon>
        <taxon>Autobranchia</taxon>
        <taxon>Heteroconchia</taxon>
        <taxon>Euheterodonta</taxon>
        <taxon>Imparidentia</taxon>
        <taxon>Neoheterodontei</taxon>
        <taxon>Myida</taxon>
        <taxon>Dreissenoidea</taxon>
        <taxon>Dreissenidae</taxon>
        <taxon>Dreissena</taxon>
    </lineage>
</organism>